<dbReference type="PANTHER" id="PTHR32246:SF22">
    <property type="entry name" value="C2 DOMAIN-CONTAINING PROTEIN"/>
    <property type="match status" value="1"/>
</dbReference>
<dbReference type="SUPFAM" id="SSF49562">
    <property type="entry name" value="C2 domain (Calcium/lipid-binding domain, CaLB)"/>
    <property type="match status" value="1"/>
</dbReference>
<evidence type="ECO:0000313" key="3">
    <source>
        <dbReference type="Proteomes" id="UP000030748"/>
    </source>
</evidence>
<name>A0A022Q9K1_ERYGU</name>
<feature type="domain" description="C2" evidence="1">
    <location>
        <begin position="1"/>
        <end position="111"/>
    </location>
</feature>
<proteinExistence type="predicted"/>
<dbReference type="SMART" id="SM00239">
    <property type="entry name" value="C2"/>
    <property type="match status" value="1"/>
</dbReference>
<keyword evidence="3" id="KW-1185">Reference proteome</keyword>
<dbReference type="PROSITE" id="PS50004">
    <property type="entry name" value="C2"/>
    <property type="match status" value="1"/>
</dbReference>
<feature type="non-terminal residue" evidence="2">
    <location>
        <position position="155"/>
    </location>
</feature>
<dbReference type="STRING" id="4155.A0A022Q9K1"/>
<sequence length="155" mass="17428">MDCRKLEITVVSANNLEDVRVFFGKTAVHARVSINGKPETERRTPTDTHGNQNPSWEFTTTYIIMETMLQSCNAMLVVKLYCDRNAGDRYIGEVYISLMELFDCAKYNGDDEKSSNLQVESDSCGRRSAVMTLPVMKGCIQSQGALKISYSFSDK</sequence>
<protein>
    <recommendedName>
        <fullName evidence="1">C2 domain-containing protein</fullName>
    </recommendedName>
</protein>
<gene>
    <name evidence="2" type="ORF">MIMGU_mgv1a024879mg</name>
</gene>
<dbReference type="PANTHER" id="PTHR32246">
    <property type="entry name" value="INGRESSION PROTEIN FIC1"/>
    <property type="match status" value="1"/>
</dbReference>
<dbReference type="eggNOG" id="ENOG502S1I4">
    <property type="taxonomic scope" value="Eukaryota"/>
</dbReference>
<dbReference type="Proteomes" id="UP000030748">
    <property type="component" value="Unassembled WGS sequence"/>
</dbReference>
<evidence type="ECO:0000259" key="1">
    <source>
        <dbReference type="PROSITE" id="PS50004"/>
    </source>
</evidence>
<dbReference type="Pfam" id="PF00168">
    <property type="entry name" value="C2"/>
    <property type="match status" value="1"/>
</dbReference>
<dbReference type="EMBL" id="KI632147">
    <property type="protein sequence ID" value="EYU23913.1"/>
    <property type="molecule type" value="Genomic_DNA"/>
</dbReference>
<organism evidence="2 3">
    <name type="scientific">Erythranthe guttata</name>
    <name type="common">Yellow monkey flower</name>
    <name type="synonym">Mimulus guttatus</name>
    <dbReference type="NCBI Taxonomy" id="4155"/>
    <lineage>
        <taxon>Eukaryota</taxon>
        <taxon>Viridiplantae</taxon>
        <taxon>Streptophyta</taxon>
        <taxon>Embryophyta</taxon>
        <taxon>Tracheophyta</taxon>
        <taxon>Spermatophyta</taxon>
        <taxon>Magnoliopsida</taxon>
        <taxon>eudicotyledons</taxon>
        <taxon>Gunneridae</taxon>
        <taxon>Pentapetalae</taxon>
        <taxon>asterids</taxon>
        <taxon>lamiids</taxon>
        <taxon>Lamiales</taxon>
        <taxon>Phrymaceae</taxon>
        <taxon>Erythranthe</taxon>
    </lineage>
</organism>
<reference evidence="2 3" key="1">
    <citation type="journal article" date="2013" name="Proc. Natl. Acad. Sci. U.S.A.">
        <title>Fine-scale variation in meiotic recombination in Mimulus inferred from population shotgun sequencing.</title>
        <authorList>
            <person name="Hellsten U."/>
            <person name="Wright K.M."/>
            <person name="Jenkins J."/>
            <person name="Shu S."/>
            <person name="Yuan Y."/>
            <person name="Wessler S.R."/>
            <person name="Schmutz J."/>
            <person name="Willis J.H."/>
            <person name="Rokhsar D.S."/>
        </authorList>
    </citation>
    <scope>NUCLEOTIDE SEQUENCE [LARGE SCALE GENOMIC DNA]</scope>
    <source>
        <strain evidence="3">cv. DUN x IM62</strain>
    </source>
</reference>
<dbReference type="Gene3D" id="2.60.40.150">
    <property type="entry name" value="C2 domain"/>
    <property type="match status" value="1"/>
</dbReference>
<dbReference type="InterPro" id="IPR035892">
    <property type="entry name" value="C2_domain_sf"/>
</dbReference>
<dbReference type="AlphaFoldDB" id="A0A022Q9K1"/>
<evidence type="ECO:0000313" key="2">
    <source>
        <dbReference type="EMBL" id="EYU23913.1"/>
    </source>
</evidence>
<dbReference type="InterPro" id="IPR000008">
    <property type="entry name" value="C2_dom"/>
</dbReference>
<accession>A0A022Q9K1</accession>